<keyword evidence="1" id="KW-0560">Oxidoreductase</keyword>
<dbReference type="InterPro" id="IPR012349">
    <property type="entry name" value="Split_barrel_FMN-bd"/>
</dbReference>
<protein>
    <submittedName>
        <fullName evidence="4">Flavin reductase</fullName>
    </submittedName>
</protein>
<comment type="caution">
    <text evidence="4">The sequence shown here is derived from an EMBL/GenBank/DDBJ whole genome shotgun (WGS) entry which is preliminary data.</text>
</comment>
<evidence type="ECO:0000313" key="4">
    <source>
        <dbReference type="EMBL" id="NGO76812.1"/>
    </source>
</evidence>
<proteinExistence type="predicted"/>
<evidence type="ECO:0000259" key="3">
    <source>
        <dbReference type="SMART" id="SM00903"/>
    </source>
</evidence>
<dbReference type="EMBL" id="JAAKZW010000046">
    <property type="protein sequence ID" value="NGO76812.1"/>
    <property type="molecule type" value="Genomic_DNA"/>
</dbReference>
<dbReference type="SMART" id="SM00903">
    <property type="entry name" value="Flavin_Reduct"/>
    <property type="match status" value="1"/>
</dbReference>
<feature type="region of interest" description="Disordered" evidence="2">
    <location>
        <begin position="136"/>
        <end position="159"/>
    </location>
</feature>
<feature type="domain" description="Flavin reductase like" evidence="3">
    <location>
        <begin position="5"/>
        <end position="146"/>
    </location>
</feature>
<dbReference type="Proteomes" id="UP000481109">
    <property type="component" value="Unassembled WGS sequence"/>
</dbReference>
<gene>
    <name evidence="4" type="ORF">G6045_14225</name>
</gene>
<dbReference type="GO" id="GO:0042602">
    <property type="term" value="F:riboflavin reductase (NADPH) activity"/>
    <property type="evidence" value="ECO:0007669"/>
    <property type="project" value="TreeGrafter"/>
</dbReference>
<dbReference type="PANTHER" id="PTHR30466">
    <property type="entry name" value="FLAVIN REDUCTASE"/>
    <property type="match status" value="1"/>
</dbReference>
<dbReference type="Gene3D" id="2.30.110.10">
    <property type="entry name" value="Electron Transport, Fmn-binding Protein, Chain A"/>
    <property type="match status" value="1"/>
</dbReference>
<evidence type="ECO:0000313" key="5">
    <source>
        <dbReference type="Proteomes" id="UP000481109"/>
    </source>
</evidence>
<dbReference type="InterPro" id="IPR002563">
    <property type="entry name" value="Flavin_Rdtase-like_dom"/>
</dbReference>
<organism evidence="4 5">
    <name type="scientific">Streptomyces mesophilus</name>
    <dbReference type="NCBI Taxonomy" id="1775132"/>
    <lineage>
        <taxon>Bacteria</taxon>
        <taxon>Bacillati</taxon>
        <taxon>Actinomycetota</taxon>
        <taxon>Actinomycetes</taxon>
        <taxon>Kitasatosporales</taxon>
        <taxon>Streptomycetaceae</taxon>
        <taxon>Streptomyces</taxon>
    </lineage>
</organism>
<evidence type="ECO:0000256" key="1">
    <source>
        <dbReference type="ARBA" id="ARBA00023002"/>
    </source>
</evidence>
<dbReference type="GO" id="GO:0010181">
    <property type="term" value="F:FMN binding"/>
    <property type="evidence" value="ECO:0007669"/>
    <property type="project" value="InterPro"/>
</dbReference>
<accession>A0A6G4XI00</accession>
<dbReference type="Pfam" id="PF01613">
    <property type="entry name" value="Flavin_Reduct"/>
    <property type="match status" value="1"/>
</dbReference>
<sequence length="159" mass="16892">MDAFIDRLDYPLYVVTAAANGERAGCLVGFASQCSIRPVRFTVWLSKVNKTFRTAQAADHVGVHLLTPEQHSLAELFGGRTGDDTDKFADLAWTPGHAGVPVLDAAPAWFIGRIAARSDTGDHVGLLLDPVEHSTAASPEGGVFRLSDASDISPGHPVD</sequence>
<dbReference type="PANTHER" id="PTHR30466:SF15">
    <property type="entry name" value="POSSIBLE OXIDOREDUCTASE"/>
    <property type="match status" value="1"/>
</dbReference>
<keyword evidence="5" id="KW-1185">Reference proteome</keyword>
<dbReference type="RefSeq" id="WP_165332302.1">
    <property type="nucleotide sequence ID" value="NZ_JAAKZW010000046.1"/>
</dbReference>
<dbReference type="SUPFAM" id="SSF50475">
    <property type="entry name" value="FMN-binding split barrel"/>
    <property type="match status" value="1"/>
</dbReference>
<dbReference type="InterPro" id="IPR050268">
    <property type="entry name" value="NADH-dep_flavin_reductase"/>
</dbReference>
<reference evidence="4 5" key="1">
    <citation type="submission" date="2020-02" db="EMBL/GenBank/DDBJ databases">
        <title>Whole-genome analyses of novel actinobacteria.</title>
        <authorList>
            <person name="Sahin N."/>
            <person name="Tokatli A."/>
        </authorList>
    </citation>
    <scope>NUCLEOTIDE SEQUENCE [LARGE SCALE GENOMIC DNA]</scope>
    <source>
        <strain evidence="4 5">YC504</strain>
    </source>
</reference>
<dbReference type="AlphaFoldDB" id="A0A6G4XI00"/>
<name>A0A6G4XI00_9ACTN</name>
<evidence type="ECO:0000256" key="2">
    <source>
        <dbReference type="SAM" id="MobiDB-lite"/>
    </source>
</evidence>